<evidence type="ECO:0000256" key="1">
    <source>
        <dbReference type="ARBA" id="ARBA00004141"/>
    </source>
</evidence>
<keyword evidence="3" id="KW-0813">Transport</keyword>
<proteinExistence type="inferred from homology"/>
<comment type="similarity">
    <text evidence="2">Belongs to the amino acid-polyamine-organocation (APC) superfamily. Spore germination protein (SGP) (TC 2.A.3.9) family.</text>
</comment>
<feature type="transmembrane region" description="Helical" evidence="8">
    <location>
        <begin position="16"/>
        <end position="33"/>
    </location>
</feature>
<evidence type="ECO:0000313" key="10">
    <source>
        <dbReference type="Proteomes" id="UP001221597"/>
    </source>
</evidence>
<accession>A0ABY8J3W1</accession>
<comment type="subcellular location">
    <subcellularLocation>
        <location evidence="1">Membrane</location>
        <topology evidence="1">Multi-pass membrane protein</topology>
    </subcellularLocation>
</comment>
<dbReference type="NCBIfam" id="TIGR00912">
    <property type="entry name" value="2A0309"/>
    <property type="match status" value="1"/>
</dbReference>
<reference evidence="9 10" key="1">
    <citation type="submission" date="2023-04" db="EMBL/GenBank/DDBJ databases">
        <title>Genome sequence of Halobacillus naozhouensis KACC 21980.</title>
        <authorList>
            <person name="Kim S."/>
            <person name="Heo J."/>
            <person name="Kwon S.-W."/>
        </authorList>
    </citation>
    <scope>NUCLEOTIDE SEQUENCE [LARGE SCALE GENOMIC DNA]</scope>
    <source>
        <strain evidence="9 10">KCTC 13234</strain>
    </source>
</reference>
<gene>
    <name evidence="9" type="ORF">P9989_07965</name>
</gene>
<dbReference type="PANTHER" id="PTHR34975">
    <property type="entry name" value="SPORE GERMINATION PROTEIN A2"/>
    <property type="match status" value="1"/>
</dbReference>
<dbReference type="PANTHER" id="PTHR34975:SF2">
    <property type="entry name" value="SPORE GERMINATION PROTEIN A2"/>
    <property type="match status" value="1"/>
</dbReference>
<feature type="transmembrane region" description="Helical" evidence="8">
    <location>
        <begin position="87"/>
        <end position="107"/>
    </location>
</feature>
<evidence type="ECO:0000256" key="8">
    <source>
        <dbReference type="SAM" id="Phobius"/>
    </source>
</evidence>
<protein>
    <submittedName>
        <fullName evidence="9">Endospore germination permease</fullName>
    </submittedName>
</protein>
<feature type="transmembrane region" description="Helical" evidence="8">
    <location>
        <begin position="223"/>
        <end position="244"/>
    </location>
</feature>
<keyword evidence="5 8" id="KW-0812">Transmembrane</keyword>
<dbReference type="EMBL" id="CP121671">
    <property type="protein sequence ID" value="WFT76287.1"/>
    <property type="molecule type" value="Genomic_DNA"/>
</dbReference>
<evidence type="ECO:0000256" key="6">
    <source>
        <dbReference type="ARBA" id="ARBA00022989"/>
    </source>
</evidence>
<feature type="transmembrane region" description="Helical" evidence="8">
    <location>
        <begin position="127"/>
        <end position="146"/>
    </location>
</feature>
<keyword evidence="6 8" id="KW-1133">Transmembrane helix</keyword>
<dbReference type="Proteomes" id="UP001221597">
    <property type="component" value="Chromosome"/>
</dbReference>
<dbReference type="Pfam" id="PF03845">
    <property type="entry name" value="Spore_permease"/>
    <property type="match status" value="1"/>
</dbReference>
<feature type="transmembrane region" description="Helical" evidence="8">
    <location>
        <begin position="153"/>
        <end position="172"/>
    </location>
</feature>
<sequence>MKSFEYADEEIGQNEIGYVIPSVVIGAGILSLPRVLSEDTVNADGWLAILVGGIIAVFFTWVVTKLASRFPKKSFFDYCSLLISKPLAFILTAYMAMYFMLFASYEIRFVATLSQQYLFASTPKEVLAFVFLLVVTYAVAGSRVALFRLHQLFLPIIIGILFIVLLMAVPLIDMNHFFPLFKTSGTGYLKGTKSTLLSFMGWGALLFYTSLMNKPKKATKAGMIGMCVPIILYILLYVAAIGVLSNVVAANLTYPTNELAKVIEVPGGFFERMEIVFFTIWVMALFTSSIVFFDVSVVALNSLFKKVKKITLILVLAPVIFLVGMMPQDRLHLSKFSEILGYGGITVSIVIPTILLIVAKMRGVKGHE</sequence>
<evidence type="ECO:0000256" key="5">
    <source>
        <dbReference type="ARBA" id="ARBA00022692"/>
    </source>
</evidence>
<organism evidence="9 10">
    <name type="scientific">Halobacillus naozhouensis</name>
    <dbReference type="NCBI Taxonomy" id="554880"/>
    <lineage>
        <taxon>Bacteria</taxon>
        <taxon>Bacillati</taxon>
        <taxon>Bacillota</taxon>
        <taxon>Bacilli</taxon>
        <taxon>Bacillales</taxon>
        <taxon>Bacillaceae</taxon>
        <taxon>Halobacillus</taxon>
    </lineage>
</organism>
<dbReference type="Gene3D" id="1.20.1740.10">
    <property type="entry name" value="Amino acid/polyamine transporter I"/>
    <property type="match status" value="1"/>
</dbReference>
<keyword evidence="7 8" id="KW-0472">Membrane</keyword>
<feature type="transmembrane region" description="Helical" evidence="8">
    <location>
        <begin position="45"/>
        <end position="67"/>
    </location>
</feature>
<evidence type="ECO:0000256" key="4">
    <source>
        <dbReference type="ARBA" id="ARBA00022544"/>
    </source>
</evidence>
<feature type="transmembrane region" description="Helical" evidence="8">
    <location>
        <begin position="339"/>
        <end position="359"/>
    </location>
</feature>
<evidence type="ECO:0000256" key="7">
    <source>
        <dbReference type="ARBA" id="ARBA00023136"/>
    </source>
</evidence>
<name>A0ABY8J3W1_9BACI</name>
<dbReference type="InterPro" id="IPR004761">
    <property type="entry name" value="Spore_GerAB"/>
</dbReference>
<feature type="transmembrane region" description="Helical" evidence="8">
    <location>
        <begin position="275"/>
        <end position="298"/>
    </location>
</feature>
<evidence type="ECO:0000313" key="9">
    <source>
        <dbReference type="EMBL" id="WFT76287.1"/>
    </source>
</evidence>
<dbReference type="RefSeq" id="WP_283078241.1">
    <property type="nucleotide sequence ID" value="NZ_CP121671.1"/>
</dbReference>
<keyword evidence="10" id="KW-1185">Reference proteome</keyword>
<evidence type="ECO:0000256" key="3">
    <source>
        <dbReference type="ARBA" id="ARBA00022448"/>
    </source>
</evidence>
<feature type="transmembrane region" description="Helical" evidence="8">
    <location>
        <begin position="192"/>
        <end position="211"/>
    </location>
</feature>
<feature type="transmembrane region" description="Helical" evidence="8">
    <location>
        <begin position="310"/>
        <end position="327"/>
    </location>
</feature>
<keyword evidence="4" id="KW-0309">Germination</keyword>
<evidence type="ECO:0000256" key="2">
    <source>
        <dbReference type="ARBA" id="ARBA00007998"/>
    </source>
</evidence>